<dbReference type="InterPro" id="IPR004839">
    <property type="entry name" value="Aminotransferase_I/II_large"/>
</dbReference>
<dbReference type="NCBIfam" id="NF005593">
    <property type="entry name" value="PRK07324.1"/>
    <property type="match status" value="1"/>
</dbReference>
<dbReference type="PANTHER" id="PTHR43510">
    <property type="entry name" value="AMINOTRANSFERASE FUNCTION, HYPOTHETICAL (EUROFUNG)"/>
    <property type="match status" value="1"/>
</dbReference>
<reference evidence="4" key="3">
    <citation type="submission" date="2023-03" db="EMBL/GenBank/DDBJ databases">
        <authorList>
            <person name="Shen W."/>
            <person name="Cai J."/>
        </authorList>
    </citation>
    <scope>NUCLEOTIDE SEQUENCE</scope>
    <source>
        <strain evidence="4">B1010-2</strain>
    </source>
</reference>
<dbReference type="Gene3D" id="3.40.640.10">
    <property type="entry name" value="Type I PLP-dependent aspartate aminotransferase-like (Major domain)"/>
    <property type="match status" value="1"/>
</dbReference>
<gene>
    <name evidence="3" type="ORF">AWT83_07335</name>
    <name evidence="5" type="ORF">CYQ77_02650</name>
    <name evidence="4" type="ORF">P6Z85_07145</name>
</gene>
<organism evidence="3 6">
    <name type="scientific">Enterococcus faecium</name>
    <name type="common">Streptococcus faecium</name>
    <dbReference type="NCBI Taxonomy" id="1352"/>
    <lineage>
        <taxon>Bacteria</taxon>
        <taxon>Bacillati</taxon>
        <taxon>Bacillota</taxon>
        <taxon>Bacilli</taxon>
        <taxon>Lactobacillales</taxon>
        <taxon>Enterococcaceae</taxon>
        <taxon>Enterococcus</taxon>
    </lineage>
</organism>
<accession>A0A132P7I0</accession>
<dbReference type="Gene3D" id="3.90.1150.10">
    <property type="entry name" value="Aspartate Aminotransferase, domain 1"/>
    <property type="match status" value="1"/>
</dbReference>
<protein>
    <recommendedName>
        <fullName evidence="1">Aminotransferase</fullName>
        <ecNumber evidence="1">2.6.1.-</ecNumber>
    </recommendedName>
</protein>
<evidence type="ECO:0000313" key="6">
    <source>
        <dbReference type="Proteomes" id="UP000070452"/>
    </source>
</evidence>
<feature type="domain" description="Aminotransferase class I/classII large" evidence="2">
    <location>
        <begin position="56"/>
        <end position="359"/>
    </location>
</feature>
<dbReference type="Proteomes" id="UP000289562">
    <property type="component" value="Unassembled WGS sequence"/>
</dbReference>
<keyword evidence="1 3" id="KW-0808">Transferase</keyword>
<dbReference type="RefSeq" id="WP_002298286.1">
    <property type="nucleotide sequence ID" value="NZ_BLAC01000001.1"/>
</dbReference>
<dbReference type="EC" id="2.6.1.-" evidence="1"/>
<comment type="caution">
    <text evidence="3">The sequence shown here is derived from an EMBL/GenBank/DDBJ whole genome shotgun (WGS) entry which is preliminary data.</text>
</comment>
<evidence type="ECO:0000313" key="7">
    <source>
        <dbReference type="Proteomes" id="UP000289562"/>
    </source>
</evidence>
<dbReference type="EMBL" id="PJVH01000005">
    <property type="protein sequence ID" value="RXU91009.1"/>
    <property type="molecule type" value="Genomic_DNA"/>
</dbReference>
<dbReference type="Proteomes" id="UP001260956">
    <property type="component" value="Unassembled WGS sequence"/>
</dbReference>
<dbReference type="GO" id="GO:0030170">
    <property type="term" value="F:pyridoxal phosphate binding"/>
    <property type="evidence" value="ECO:0007669"/>
    <property type="project" value="InterPro"/>
</dbReference>
<sequence>MKIANFGVEEWLNKWEKKAVYDIAQSSIEALTLDELVGLDGTSVSEFFEKRKNEPLDYGWIEGSDVFKQEVASLYQTVNPENILQTNGATGANLLALYALVEAGDHVVSMLPTYQQLYDIPKSLGAAVDFVHLKEEEDWQFDLEQLEALVKPETKIICLNSANNPTGTLLDRKTLEKIAEIARTVDAYVLIDEVYAPLTDKGEFLSIVDVYEKGIATNSLSKTYSIPGIRIGWTATGPELAEVFRKYRDYTMICGGVLSDDLAVHALKNKEKILERNKKIITENLVILKQWVANEPKVELVAPNYVSTSFIKLAIEEDDQTFCINLLEETGVLLVPGSAFDLPKHARLGYCCKKETLEKGLFLLSEFLKKQA</sequence>
<dbReference type="Proteomes" id="UP000070452">
    <property type="component" value="Unassembled WGS sequence"/>
</dbReference>
<reference evidence="3 6" key="1">
    <citation type="submission" date="2016-01" db="EMBL/GenBank/DDBJ databases">
        <title>Molecular Mechanisms for transfer of large genomic segments between Enterococcus faecium strains.</title>
        <authorList>
            <person name="Garcia-Solache M.A."/>
            <person name="Lebreton F."/>
            <person name="Mclaughlin R.E."/>
            <person name="Whiteaker J.D."/>
            <person name="Gilmore M.S."/>
            <person name="Rice L.B."/>
        </authorList>
    </citation>
    <scope>NUCLEOTIDE SEQUENCE [LARGE SCALE GENOMIC DNA]</scope>
    <source>
        <strain evidence="3 6">D344RRF x C68</strain>
    </source>
</reference>
<comment type="similarity">
    <text evidence="1">Belongs to the class-I pyridoxal-phosphate-dependent aminotransferase family.</text>
</comment>
<dbReference type="EMBL" id="LRHK01000001">
    <property type="protein sequence ID" value="KWX18290.1"/>
    <property type="molecule type" value="Genomic_DNA"/>
</dbReference>
<dbReference type="InterPro" id="IPR015421">
    <property type="entry name" value="PyrdxlP-dep_Trfase_major"/>
</dbReference>
<dbReference type="AlphaFoldDB" id="A0A132P7I0"/>
<dbReference type="InterPro" id="IPR015424">
    <property type="entry name" value="PyrdxlP-dep_Trfase"/>
</dbReference>
<evidence type="ECO:0000313" key="4">
    <source>
        <dbReference type="EMBL" id="MDT2369935.1"/>
    </source>
</evidence>
<dbReference type="PROSITE" id="PS00105">
    <property type="entry name" value="AA_TRANSFER_CLASS_1"/>
    <property type="match status" value="1"/>
</dbReference>
<proteinExistence type="inferred from homology"/>
<dbReference type="GO" id="GO:0008483">
    <property type="term" value="F:transaminase activity"/>
    <property type="evidence" value="ECO:0007669"/>
    <property type="project" value="UniProtKB-KW"/>
</dbReference>
<dbReference type="CDD" id="cd00609">
    <property type="entry name" value="AAT_like"/>
    <property type="match status" value="1"/>
</dbReference>
<keyword evidence="1 3" id="KW-0032">Aminotransferase</keyword>
<dbReference type="SUPFAM" id="SSF53383">
    <property type="entry name" value="PLP-dependent transferases"/>
    <property type="match status" value="1"/>
</dbReference>
<reference evidence="5 7" key="2">
    <citation type="submission" date="2017-12" db="EMBL/GenBank/DDBJ databases">
        <title>A pool of 800 enterococci isolated from chicken carcass rinse samples from New Zealand.</title>
        <authorList>
            <person name="Zhang J."/>
            <person name="Rogers L."/>
            <person name="Midwinter A."/>
            <person name="French N."/>
        </authorList>
    </citation>
    <scope>NUCLEOTIDE SEQUENCE [LARGE SCALE GENOMIC DNA]</scope>
    <source>
        <strain evidence="5 7">EN697</strain>
    </source>
</reference>
<name>A0A132P7I0_ENTFC</name>
<dbReference type="Pfam" id="PF00155">
    <property type="entry name" value="Aminotran_1_2"/>
    <property type="match status" value="1"/>
</dbReference>
<evidence type="ECO:0000256" key="1">
    <source>
        <dbReference type="RuleBase" id="RU000481"/>
    </source>
</evidence>
<evidence type="ECO:0000259" key="2">
    <source>
        <dbReference type="Pfam" id="PF00155"/>
    </source>
</evidence>
<evidence type="ECO:0000313" key="3">
    <source>
        <dbReference type="EMBL" id="KWX18290.1"/>
    </source>
</evidence>
<dbReference type="PANTHER" id="PTHR43510:SF1">
    <property type="entry name" value="AMINOTRANSFERASE FUNCTION, HYPOTHETICAL (EUROFUNG)"/>
    <property type="match status" value="1"/>
</dbReference>
<dbReference type="InterPro" id="IPR004838">
    <property type="entry name" value="NHTrfase_class1_PyrdxlP-BS"/>
</dbReference>
<evidence type="ECO:0000313" key="5">
    <source>
        <dbReference type="EMBL" id="RXU91009.1"/>
    </source>
</evidence>
<dbReference type="InterPro" id="IPR015422">
    <property type="entry name" value="PyrdxlP-dep_Trfase_small"/>
</dbReference>
<dbReference type="EMBL" id="JARPTX010000019">
    <property type="protein sequence ID" value="MDT2369935.1"/>
    <property type="molecule type" value="Genomic_DNA"/>
</dbReference>
<comment type="cofactor">
    <cofactor evidence="1">
        <name>pyridoxal 5'-phosphate</name>
        <dbReference type="ChEBI" id="CHEBI:597326"/>
    </cofactor>
</comment>